<feature type="region of interest" description="Disordered" evidence="1">
    <location>
        <begin position="217"/>
        <end position="244"/>
    </location>
</feature>
<feature type="region of interest" description="Disordered" evidence="1">
    <location>
        <begin position="150"/>
        <end position="203"/>
    </location>
</feature>
<feature type="transmembrane region" description="Helical" evidence="2">
    <location>
        <begin position="122"/>
        <end position="143"/>
    </location>
</feature>
<feature type="compositionally biased region" description="Basic and acidic residues" evidence="1">
    <location>
        <begin position="260"/>
        <end position="279"/>
    </location>
</feature>
<dbReference type="RefSeq" id="XP_043163857.1">
    <property type="nucleotide sequence ID" value="XM_043307922.1"/>
</dbReference>
<keyword evidence="2" id="KW-0812">Transmembrane</keyword>
<keyword evidence="2" id="KW-1133">Transmembrane helix</keyword>
<sequence length="361" mass="39556">MRGGSAADVYVIPVPRILTFNAAMLLSAGFCIPAILSLIFTWDKILEINWKRRRHGEHLNARIEGANMTVGELKGINNVVRKFLSVIEIPLFGGVIITIIGVGEANFFSSQVSHMTEPMASIGQWSPIAGTILAALGSLYILWSTDDDDVPRRKSPDPFENSGSSRPSRSSERQPSPRRPSPVYYSSGRTAGDGLGIGSESPNAIELTPTITYPESERVPASSFSCENQQDDHRSDQPTAGRNRVRKWFTSAGNYLGDAAHEKLAPDHGHNDKNTKDFPEVPGEILRNARLVEISRTYSHLREERENSVYAASIRSTTGLEGSSSPPIPGSSRPETSPSRPPKRRDTLEVPTEGHRGSESR</sequence>
<feature type="region of interest" description="Disordered" evidence="1">
    <location>
        <begin position="260"/>
        <end position="283"/>
    </location>
</feature>
<dbReference type="Proteomes" id="UP000676310">
    <property type="component" value="Unassembled WGS sequence"/>
</dbReference>
<feature type="compositionally biased region" description="Low complexity" evidence="1">
    <location>
        <begin position="322"/>
        <end position="338"/>
    </location>
</feature>
<dbReference type="GeneID" id="67014829"/>
<feature type="transmembrane region" description="Helical" evidence="2">
    <location>
        <begin position="83"/>
        <end position="102"/>
    </location>
</feature>
<feature type="region of interest" description="Disordered" evidence="1">
    <location>
        <begin position="303"/>
        <end position="361"/>
    </location>
</feature>
<dbReference type="EMBL" id="CAJRGZ010000014">
    <property type="protein sequence ID" value="CAG5138373.1"/>
    <property type="molecule type" value="Genomic_DNA"/>
</dbReference>
<proteinExistence type="predicted"/>
<name>A0A8J2MVV8_9PLEO</name>
<dbReference type="OrthoDB" id="3021074at2759"/>
<evidence type="ECO:0000313" key="4">
    <source>
        <dbReference type="Proteomes" id="UP000676310"/>
    </source>
</evidence>
<comment type="caution">
    <text evidence="3">The sequence shown here is derived from an EMBL/GenBank/DDBJ whole genome shotgun (WGS) entry which is preliminary data.</text>
</comment>
<dbReference type="AlphaFoldDB" id="A0A8J2MVV8"/>
<keyword evidence="2" id="KW-0472">Membrane</keyword>
<evidence type="ECO:0000256" key="2">
    <source>
        <dbReference type="SAM" id="Phobius"/>
    </source>
</evidence>
<evidence type="ECO:0000313" key="3">
    <source>
        <dbReference type="EMBL" id="CAG5138373.1"/>
    </source>
</evidence>
<feature type="transmembrane region" description="Helical" evidence="2">
    <location>
        <begin position="20"/>
        <end position="42"/>
    </location>
</feature>
<accession>A0A8J2MVV8</accession>
<evidence type="ECO:0000256" key="1">
    <source>
        <dbReference type="SAM" id="MobiDB-lite"/>
    </source>
</evidence>
<keyword evidence="4" id="KW-1185">Reference proteome</keyword>
<protein>
    <submittedName>
        <fullName evidence="3">Uncharacterized protein</fullName>
    </submittedName>
</protein>
<organism evidence="3 4">
    <name type="scientific">Alternaria atra</name>
    <dbReference type="NCBI Taxonomy" id="119953"/>
    <lineage>
        <taxon>Eukaryota</taxon>
        <taxon>Fungi</taxon>
        <taxon>Dikarya</taxon>
        <taxon>Ascomycota</taxon>
        <taxon>Pezizomycotina</taxon>
        <taxon>Dothideomycetes</taxon>
        <taxon>Pleosporomycetidae</taxon>
        <taxon>Pleosporales</taxon>
        <taxon>Pleosporineae</taxon>
        <taxon>Pleosporaceae</taxon>
        <taxon>Alternaria</taxon>
        <taxon>Alternaria sect. Ulocladioides</taxon>
    </lineage>
</organism>
<feature type="compositionally biased region" description="Basic and acidic residues" evidence="1">
    <location>
        <begin position="344"/>
        <end position="361"/>
    </location>
</feature>
<gene>
    <name evidence="3" type="ORF">ALTATR162_LOCUS329</name>
</gene>
<reference evidence="3" key="1">
    <citation type="submission" date="2021-05" db="EMBL/GenBank/DDBJ databases">
        <authorList>
            <person name="Stam R."/>
        </authorList>
    </citation>
    <scope>NUCLEOTIDE SEQUENCE</scope>
    <source>
        <strain evidence="3">CS162</strain>
    </source>
</reference>